<proteinExistence type="predicted"/>
<sequence>MLNLEFSTSNVRSHSLKSTGLSWASKYGMKPSDRSILGRHASATTESAAFYARDLTVGPTRRFQEIVLAIADGSFRPDARRSEYFRKLPRFAEVVEIKEEDRDEEQMPAEEREEFEPEERLDVSQDLLTGDSDSSSSESSSEDLEEEPADLAEKQGNSSIQERAEVGVRTWFVHKKSQILHFFDKGLAACASFDSLACGKRITANFVEAQESDNHHVICQLCNRHR</sequence>
<dbReference type="Proteomes" id="UP001642484">
    <property type="component" value="Unassembled WGS sequence"/>
</dbReference>
<reference evidence="2 3" key="1">
    <citation type="submission" date="2024-02" db="EMBL/GenBank/DDBJ databases">
        <authorList>
            <person name="Chen Y."/>
            <person name="Shah S."/>
            <person name="Dougan E. K."/>
            <person name="Thang M."/>
            <person name="Chan C."/>
        </authorList>
    </citation>
    <scope>NUCLEOTIDE SEQUENCE [LARGE SCALE GENOMIC DNA]</scope>
</reference>
<evidence type="ECO:0000256" key="1">
    <source>
        <dbReference type="SAM" id="MobiDB-lite"/>
    </source>
</evidence>
<evidence type="ECO:0000313" key="3">
    <source>
        <dbReference type="Proteomes" id="UP001642484"/>
    </source>
</evidence>
<feature type="compositionally biased region" description="Acidic residues" evidence="1">
    <location>
        <begin position="101"/>
        <end position="117"/>
    </location>
</feature>
<feature type="region of interest" description="Disordered" evidence="1">
    <location>
        <begin position="99"/>
        <end position="159"/>
    </location>
</feature>
<protein>
    <submittedName>
        <fullName evidence="2">Uncharacterized protein</fullName>
    </submittedName>
</protein>
<feature type="compositionally biased region" description="Acidic residues" evidence="1">
    <location>
        <begin position="140"/>
        <end position="150"/>
    </location>
</feature>
<organism evidence="2 3">
    <name type="scientific">Durusdinium trenchii</name>
    <dbReference type="NCBI Taxonomy" id="1381693"/>
    <lineage>
        <taxon>Eukaryota</taxon>
        <taxon>Sar</taxon>
        <taxon>Alveolata</taxon>
        <taxon>Dinophyceae</taxon>
        <taxon>Suessiales</taxon>
        <taxon>Symbiodiniaceae</taxon>
        <taxon>Durusdinium</taxon>
    </lineage>
</organism>
<name>A0ABP0NR42_9DINO</name>
<keyword evidence="3" id="KW-1185">Reference proteome</keyword>
<accession>A0ABP0NR42</accession>
<gene>
    <name evidence="2" type="ORF">CCMP2556_LOCUS32373</name>
</gene>
<dbReference type="EMBL" id="CAXAMN010022042">
    <property type="protein sequence ID" value="CAK9065918.1"/>
    <property type="molecule type" value="Genomic_DNA"/>
</dbReference>
<evidence type="ECO:0000313" key="2">
    <source>
        <dbReference type="EMBL" id="CAK9065918.1"/>
    </source>
</evidence>
<comment type="caution">
    <text evidence="2">The sequence shown here is derived from an EMBL/GenBank/DDBJ whole genome shotgun (WGS) entry which is preliminary data.</text>
</comment>